<dbReference type="Proteomes" id="UP000235739">
    <property type="component" value="Unassembled WGS sequence"/>
</dbReference>
<feature type="transmembrane region" description="Helical" evidence="1">
    <location>
        <begin position="101"/>
        <end position="123"/>
    </location>
</feature>
<keyword evidence="1" id="KW-0812">Transmembrane</keyword>
<organism evidence="2 4">
    <name type="scientific">Glutamicibacter arilaitensis</name>
    <dbReference type="NCBI Taxonomy" id="256701"/>
    <lineage>
        <taxon>Bacteria</taxon>
        <taxon>Bacillati</taxon>
        <taxon>Actinomycetota</taxon>
        <taxon>Actinomycetes</taxon>
        <taxon>Micrococcales</taxon>
        <taxon>Micrococcaceae</taxon>
        <taxon>Glutamicibacter</taxon>
    </lineage>
</organism>
<dbReference type="OMA" id="AFMLWIT"/>
<name>A0A2N7RYI3_9MICC</name>
<reference evidence="2 4" key="1">
    <citation type="journal article" date="2017" name="Elife">
        <title>Extensive horizontal gene transfer in cheese-associated bacteria.</title>
        <authorList>
            <person name="Bonham K.S."/>
            <person name="Wolfe B.E."/>
            <person name="Dutton R.J."/>
        </authorList>
    </citation>
    <scope>NUCLEOTIDE SEQUENCE [LARGE SCALE GENOMIC DNA]</scope>
    <source>
        <strain evidence="2 4">JB182</strain>
    </source>
</reference>
<protein>
    <submittedName>
        <fullName evidence="2">Phage holin family protein</fullName>
    </submittedName>
</protein>
<feature type="transmembrane region" description="Helical" evidence="1">
    <location>
        <begin position="33"/>
        <end position="54"/>
    </location>
</feature>
<dbReference type="EMBL" id="PNQX01000003">
    <property type="protein sequence ID" value="PMQ18946.1"/>
    <property type="molecule type" value="Genomic_DNA"/>
</dbReference>
<proteinExistence type="predicted"/>
<evidence type="ECO:0000313" key="3">
    <source>
        <dbReference type="EMBL" id="TFH56096.1"/>
    </source>
</evidence>
<dbReference type="PANTHER" id="PTHR37309:SF1">
    <property type="entry name" value="SLR0284 PROTEIN"/>
    <property type="match status" value="1"/>
</dbReference>
<comment type="caution">
    <text evidence="2">The sequence shown here is derived from an EMBL/GenBank/DDBJ whole genome shotgun (WGS) entry which is preliminary data.</text>
</comment>
<dbReference type="AlphaFoldDB" id="A0A2N7RYI3"/>
<feature type="transmembrane region" description="Helical" evidence="1">
    <location>
        <begin position="66"/>
        <end position="89"/>
    </location>
</feature>
<dbReference type="Pfam" id="PF04020">
    <property type="entry name" value="Phage_holin_4_2"/>
    <property type="match status" value="1"/>
</dbReference>
<dbReference type="PANTHER" id="PTHR37309">
    <property type="entry name" value="SLR0284 PROTEIN"/>
    <property type="match status" value="1"/>
</dbReference>
<gene>
    <name evidence="2" type="ORF">CIK84_16425</name>
    <name evidence="3" type="ORF">EXY26_03270</name>
</gene>
<evidence type="ECO:0000313" key="2">
    <source>
        <dbReference type="EMBL" id="PMQ18946.1"/>
    </source>
</evidence>
<evidence type="ECO:0000313" key="5">
    <source>
        <dbReference type="Proteomes" id="UP000297638"/>
    </source>
</evidence>
<evidence type="ECO:0000313" key="4">
    <source>
        <dbReference type="Proteomes" id="UP000235739"/>
    </source>
</evidence>
<dbReference type="Proteomes" id="UP000297638">
    <property type="component" value="Unassembled WGS sequence"/>
</dbReference>
<keyword evidence="1" id="KW-0472">Membrane</keyword>
<reference evidence="3 5" key="2">
    <citation type="submission" date="2019-03" db="EMBL/GenBank/DDBJ databases">
        <title>Glutamicibacter sp. LJH19 genome.</title>
        <authorList>
            <person name="Sinai Borker S."/>
            <person name="Kumar R."/>
        </authorList>
    </citation>
    <scope>NUCLEOTIDE SEQUENCE [LARGE SCALE GENOMIC DNA]</scope>
    <source>
        <strain evidence="3 5">LJH19</strain>
    </source>
</reference>
<dbReference type="RefSeq" id="WP_013350183.1">
    <property type="nucleotide sequence ID" value="NZ_JABUYH010000018.1"/>
</dbReference>
<dbReference type="EMBL" id="SPDS01000001">
    <property type="protein sequence ID" value="TFH56096.1"/>
    <property type="molecule type" value="Genomic_DNA"/>
</dbReference>
<feature type="transmembrane region" description="Helical" evidence="1">
    <location>
        <begin position="7"/>
        <end position="27"/>
    </location>
</feature>
<dbReference type="InterPro" id="IPR007165">
    <property type="entry name" value="Phage_holin_4_2"/>
</dbReference>
<accession>A0A2N7RYI3</accession>
<sequence>MSFLIRVIVNALALAAAVWIVPGLKIVATNEGLTSTVIAYLVVAAIFGLVNALVRPVVKLFSLPITCLTLGLFTIVINAVMLLLTSWLTTFTPFELIIEKFWWDAIAGTIIISIVSAVLGLFVKSGNE</sequence>
<keyword evidence="1" id="KW-1133">Transmembrane helix</keyword>
<evidence type="ECO:0000256" key="1">
    <source>
        <dbReference type="SAM" id="Phobius"/>
    </source>
</evidence>
<dbReference type="GeneID" id="303186441"/>